<comment type="caution">
    <text evidence="3">The sequence shown here is derived from an EMBL/GenBank/DDBJ whole genome shotgun (WGS) entry which is preliminary data.</text>
</comment>
<name>A0A5C8ZCA1_9GAMM</name>
<accession>A0A5C8ZCA1</accession>
<dbReference type="GO" id="GO:0005829">
    <property type="term" value="C:cytosol"/>
    <property type="evidence" value="ECO:0007669"/>
    <property type="project" value="TreeGrafter"/>
</dbReference>
<dbReference type="Gene3D" id="2.30.130.30">
    <property type="entry name" value="Hypothetical protein"/>
    <property type="match status" value="1"/>
</dbReference>
<gene>
    <name evidence="3" type="ORF">FME95_01065</name>
</gene>
<keyword evidence="1" id="KW-0378">Hydrolase</keyword>
<dbReference type="Pfam" id="PF04266">
    <property type="entry name" value="ASCH"/>
    <property type="match status" value="1"/>
</dbReference>
<dbReference type="SUPFAM" id="SSF88697">
    <property type="entry name" value="PUA domain-like"/>
    <property type="match status" value="1"/>
</dbReference>
<dbReference type="InterPro" id="IPR008314">
    <property type="entry name" value="AC4CH"/>
</dbReference>
<evidence type="ECO:0000313" key="4">
    <source>
        <dbReference type="Proteomes" id="UP000321764"/>
    </source>
</evidence>
<dbReference type="InterPro" id="IPR015947">
    <property type="entry name" value="PUA-like_sf"/>
</dbReference>
<keyword evidence="4" id="KW-1185">Reference proteome</keyword>
<dbReference type="AlphaFoldDB" id="A0A5C8ZCA1"/>
<dbReference type="SMART" id="SM01022">
    <property type="entry name" value="ASCH"/>
    <property type="match status" value="1"/>
</dbReference>
<dbReference type="PANTHER" id="PTHR38088">
    <property type="entry name" value="UCP029143 FAMILY PROTEIN"/>
    <property type="match status" value="1"/>
</dbReference>
<reference evidence="3 4" key="1">
    <citation type="submission" date="2019-07" db="EMBL/GenBank/DDBJ databases">
        <title>Reinekea sp. strain SSH23 genome sequencing and assembly.</title>
        <authorList>
            <person name="Kim I."/>
        </authorList>
    </citation>
    <scope>NUCLEOTIDE SEQUENCE [LARGE SCALE GENOMIC DNA]</scope>
    <source>
        <strain evidence="3 4">SSH23</strain>
    </source>
</reference>
<organism evidence="3 4">
    <name type="scientific">Reinekea thalattae</name>
    <dbReference type="NCBI Taxonomy" id="2593301"/>
    <lineage>
        <taxon>Bacteria</taxon>
        <taxon>Pseudomonadati</taxon>
        <taxon>Pseudomonadota</taxon>
        <taxon>Gammaproteobacteria</taxon>
        <taxon>Oceanospirillales</taxon>
        <taxon>Saccharospirillaceae</taxon>
        <taxon>Reinekea</taxon>
    </lineage>
</organism>
<dbReference type="Proteomes" id="UP000321764">
    <property type="component" value="Unassembled WGS sequence"/>
</dbReference>
<feature type="domain" description="ASCH" evidence="2">
    <location>
        <begin position="1"/>
        <end position="94"/>
    </location>
</feature>
<dbReference type="RefSeq" id="WP_147714318.1">
    <property type="nucleotide sequence ID" value="NZ_VKAD01000001.1"/>
</dbReference>
<evidence type="ECO:0000313" key="3">
    <source>
        <dbReference type="EMBL" id="TXR54919.1"/>
    </source>
</evidence>
<sequence length="95" mass="10709">MAPLIIAGRKTGTIRSTAESTFKLGQILCAVTHEEGEFICNLEIKGIEKVNLKNLNRSHAKAEGLPFTFLLKRIARKLYPDESELMFICFKVINQ</sequence>
<evidence type="ECO:0000256" key="1">
    <source>
        <dbReference type="ARBA" id="ARBA00022801"/>
    </source>
</evidence>
<dbReference type="EMBL" id="VKAD01000001">
    <property type="protein sequence ID" value="TXR54919.1"/>
    <property type="molecule type" value="Genomic_DNA"/>
</dbReference>
<proteinExistence type="predicted"/>
<dbReference type="OrthoDB" id="8590202at2"/>
<dbReference type="InterPro" id="IPR007374">
    <property type="entry name" value="ASCH_domain"/>
</dbReference>
<dbReference type="PANTHER" id="PTHR38088:SF2">
    <property type="entry name" value="UCP029143 FAMILY PROTEIN"/>
    <property type="match status" value="1"/>
</dbReference>
<protein>
    <submittedName>
        <fullName evidence="3">ASCH domain-containing protein</fullName>
    </submittedName>
</protein>
<dbReference type="GO" id="GO:0016787">
    <property type="term" value="F:hydrolase activity"/>
    <property type="evidence" value="ECO:0007669"/>
    <property type="project" value="UniProtKB-KW"/>
</dbReference>
<evidence type="ECO:0000259" key="2">
    <source>
        <dbReference type="SMART" id="SM01022"/>
    </source>
</evidence>